<dbReference type="SUPFAM" id="SSF55961">
    <property type="entry name" value="Bet v1-like"/>
    <property type="match status" value="1"/>
</dbReference>
<comment type="similarity">
    <text evidence="1">Belongs to the AHA1 family.</text>
</comment>
<evidence type="ECO:0000313" key="3">
    <source>
        <dbReference type="EMBL" id="MFC6879866.1"/>
    </source>
</evidence>
<evidence type="ECO:0000259" key="2">
    <source>
        <dbReference type="Pfam" id="PF08327"/>
    </source>
</evidence>
<sequence>MPITEPGGADGVVEAGDNGTHTLRFERRFEHPIDRVWTALTEREELLGWWGAADELDLVEGGRIVLRWLNTDHKGEYVTLHGKVVRYEPPRLLEYETDVHGVLRFELRAAGNATDLTFTSTVGFPPEMHPLALAGWHLHLEFLDGLLAGERADLVHLPMDRWERRRDQYEAALR</sequence>
<evidence type="ECO:0000256" key="1">
    <source>
        <dbReference type="ARBA" id="ARBA00006817"/>
    </source>
</evidence>
<name>A0ABW2CG59_9ACTN</name>
<dbReference type="Proteomes" id="UP001596380">
    <property type="component" value="Unassembled WGS sequence"/>
</dbReference>
<dbReference type="InterPro" id="IPR023393">
    <property type="entry name" value="START-like_dom_sf"/>
</dbReference>
<keyword evidence="4" id="KW-1185">Reference proteome</keyword>
<evidence type="ECO:0000313" key="4">
    <source>
        <dbReference type="Proteomes" id="UP001596380"/>
    </source>
</evidence>
<proteinExistence type="inferred from homology"/>
<gene>
    <name evidence="3" type="ORF">ACFQKB_08815</name>
</gene>
<comment type="caution">
    <text evidence="3">The sequence shown here is derived from an EMBL/GenBank/DDBJ whole genome shotgun (WGS) entry which is preliminary data.</text>
</comment>
<protein>
    <submittedName>
        <fullName evidence="3">SRPBCC domain-containing protein</fullName>
    </submittedName>
</protein>
<dbReference type="RefSeq" id="WP_160821785.1">
    <property type="nucleotide sequence ID" value="NZ_JBHSXE010000001.1"/>
</dbReference>
<organism evidence="3 4">
    <name type="scientific">Actinomadura yumaensis</name>
    <dbReference type="NCBI Taxonomy" id="111807"/>
    <lineage>
        <taxon>Bacteria</taxon>
        <taxon>Bacillati</taxon>
        <taxon>Actinomycetota</taxon>
        <taxon>Actinomycetes</taxon>
        <taxon>Streptosporangiales</taxon>
        <taxon>Thermomonosporaceae</taxon>
        <taxon>Actinomadura</taxon>
    </lineage>
</organism>
<reference evidence="4" key="1">
    <citation type="journal article" date="2019" name="Int. J. Syst. Evol. Microbiol.">
        <title>The Global Catalogue of Microorganisms (GCM) 10K type strain sequencing project: providing services to taxonomists for standard genome sequencing and annotation.</title>
        <authorList>
            <consortium name="The Broad Institute Genomics Platform"/>
            <consortium name="The Broad Institute Genome Sequencing Center for Infectious Disease"/>
            <person name="Wu L."/>
            <person name="Ma J."/>
        </authorList>
    </citation>
    <scope>NUCLEOTIDE SEQUENCE [LARGE SCALE GENOMIC DNA]</scope>
    <source>
        <strain evidence="4">JCM 3369</strain>
    </source>
</reference>
<dbReference type="EMBL" id="JBHSXS010000003">
    <property type="protein sequence ID" value="MFC6879866.1"/>
    <property type="molecule type" value="Genomic_DNA"/>
</dbReference>
<dbReference type="Pfam" id="PF08327">
    <property type="entry name" value="AHSA1"/>
    <property type="match status" value="1"/>
</dbReference>
<dbReference type="Gene3D" id="3.30.530.20">
    <property type="match status" value="1"/>
</dbReference>
<accession>A0ABW2CG59</accession>
<dbReference type="InterPro" id="IPR013538">
    <property type="entry name" value="ASHA1/2-like_C"/>
</dbReference>
<feature type="domain" description="Activator of Hsp90 ATPase homologue 1/2-like C-terminal" evidence="2">
    <location>
        <begin position="31"/>
        <end position="147"/>
    </location>
</feature>